<dbReference type="Gene3D" id="4.10.1000.10">
    <property type="entry name" value="Zinc finger, CCCH-type"/>
    <property type="match status" value="1"/>
</dbReference>
<feature type="domain" description="C3H1-type" evidence="4">
    <location>
        <begin position="419"/>
        <end position="447"/>
    </location>
</feature>
<protein>
    <recommendedName>
        <fullName evidence="4">C3H1-type domain-containing protein</fullName>
    </recommendedName>
</protein>
<dbReference type="GO" id="GO:0008270">
    <property type="term" value="F:zinc ion binding"/>
    <property type="evidence" value="ECO:0007669"/>
    <property type="project" value="UniProtKB-KW"/>
</dbReference>
<keyword evidence="1" id="KW-0862">Zinc</keyword>
<dbReference type="Proteomes" id="UP001219525">
    <property type="component" value="Unassembled WGS sequence"/>
</dbReference>
<dbReference type="PROSITE" id="PS50103">
    <property type="entry name" value="ZF_C3H1"/>
    <property type="match status" value="2"/>
</dbReference>
<feature type="coiled-coil region" evidence="2">
    <location>
        <begin position="62"/>
        <end position="99"/>
    </location>
</feature>
<name>A0AAD6YTD1_9AGAR</name>
<evidence type="ECO:0000313" key="6">
    <source>
        <dbReference type="Proteomes" id="UP001219525"/>
    </source>
</evidence>
<feature type="domain" description="C3H1-type" evidence="4">
    <location>
        <begin position="380"/>
        <end position="407"/>
    </location>
</feature>
<feature type="compositionally biased region" description="Polar residues" evidence="3">
    <location>
        <begin position="364"/>
        <end position="377"/>
    </location>
</feature>
<keyword evidence="6" id="KW-1185">Reference proteome</keyword>
<comment type="caution">
    <text evidence="5">The sequence shown here is derived from an EMBL/GenBank/DDBJ whole genome shotgun (WGS) entry which is preliminary data.</text>
</comment>
<dbReference type="InterPro" id="IPR000571">
    <property type="entry name" value="Znf_CCCH"/>
</dbReference>
<gene>
    <name evidence="5" type="ORF">GGX14DRAFT_415110</name>
</gene>
<evidence type="ECO:0000256" key="1">
    <source>
        <dbReference type="PROSITE-ProRule" id="PRU00723"/>
    </source>
</evidence>
<accession>A0AAD6YTD1</accession>
<keyword evidence="1" id="KW-0479">Metal-binding</keyword>
<feature type="zinc finger region" description="C3H1-type" evidence="1">
    <location>
        <begin position="380"/>
        <end position="407"/>
    </location>
</feature>
<evidence type="ECO:0000256" key="2">
    <source>
        <dbReference type="SAM" id="Coils"/>
    </source>
</evidence>
<dbReference type="InterPro" id="IPR057683">
    <property type="entry name" value="DUF7923"/>
</dbReference>
<keyword evidence="1" id="KW-0863">Zinc-finger</keyword>
<feature type="zinc finger region" description="C3H1-type" evidence="1">
    <location>
        <begin position="419"/>
        <end position="447"/>
    </location>
</feature>
<proteinExistence type="predicted"/>
<dbReference type="AlphaFoldDB" id="A0AAD6YTD1"/>
<evidence type="ECO:0000313" key="5">
    <source>
        <dbReference type="EMBL" id="KAJ7228802.1"/>
    </source>
</evidence>
<sequence>MEVATSDTTHIFRTMQNRMSVCVFSSFHSFTVFLKDSEHGFDQLKNDVFNMMNLEISSQERIQQLEKELNVYKIALDSLKTENTRLRKLEDEHQHLKDSVKGYRVITLIDGDGAIFSSELVSRGVQGGHHAARILSDSITQHLTANYGARPYQLWVYLFYNKRGLTDTFGRVGLGSLNSAFEDFVVGFNQATERFTMVDVGSTKEAADVKIKVHLEDDIRLPQTFKIIFGGCHDNGYVSSLHSQITAGFRDKLILLKAYTQLATAIAALDLPLLEIADLFIAQKLASPRWMPPAYYSPNQMVTDTDHAADESSKMLSGEASDEVDATGLSYSRVLQRAAPNLRESRTRERSPSTEASWEGHQHTPGTGTRHINPSLRLSKQKPPPCTLFYLSNCKHGSNCKYGHDYLLNDEHYREMRENARLAPCPSINRGEMCTWGDACCYGHVCPHSTKCPFFRIGTCKFKGGDMHRDPAGV</sequence>
<feature type="region of interest" description="Disordered" evidence="3">
    <location>
        <begin position="338"/>
        <end position="377"/>
    </location>
</feature>
<evidence type="ECO:0000259" key="4">
    <source>
        <dbReference type="PROSITE" id="PS50103"/>
    </source>
</evidence>
<dbReference type="EMBL" id="JARJCW010000002">
    <property type="protein sequence ID" value="KAJ7228802.1"/>
    <property type="molecule type" value="Genomic_DNA"/>
</dbReference>
<dbReference type="PANTHER" id="PTHR37543:SF1">
    <property type="entry name" value="CCCH ZINC FINGER DNA BINDING PROTEIN (AFU_ORTHOLOGUE AFUA_5G12760)"/>
    <property type="match status" value="1"/>
</dbReference>
<reference evidence="5" key="1">
    <citation type="submission" date="2023-03" db="EMBL/GenBank/DDBJ databases">
        <title>Massive genome expansion in bonnet fungi (Mycena s.s.) driven by repeated elements and novel gene families across ecological guilds.</title>
        <authorList>
            <consortium name="Lawrence Berkeley National Laboratory"/>
            <person name="Harder C.B."/>
            <person name="Miyauchi S."/>
            <person name="Viragh M."/>
            <person name="Kuo A."/>
            <person name="Thoen E."/>
            <person name="Andreopoulos B."/>
            <person name="Lu D."/>
            <person name="Skrede I."/>
            <person name="Drula E."/>
            <person name="Henrissat B."/>
            <person name="Morin E."/>
            <person name="Kohler A."/>
            <person name="Barry K."/>
            <person name="LaButti K."/>
            <person name="Morin E."/>
            <person name="Salamov A."/>
            <person name="Lipzen A."/>
            <person name="Mereny Z."/>
            <person name="Hegedus B."/>
            <person name="Baldrian P."/>
            <person name="Stursova M."/>
            <person name="Weitz H."/>
            <person name="Taylor A."/>
            <person name="Grigoriev I.V."/>
            <person name="Nagy L.G."/>
            <person name="Martin F."/>
            <person name="Kauserud H."/>
        </authorList>
    </citation>
    <scope>NUCLEOTIDE SEQUENCE</scope>
    <source>
        <strain evidence="5">9144</strain>
    </source>
</reference>
<evidence type="ECO:0000256" key="3">
    <source>
        <dbReference type="SAM" id="MobiDB-lite"/>
    </source>
</evidence>
<keyword evidence="2" id="KW-0175">Coiled coil</keyword>
<feature type="compositionally biased region" description="Basic and acidic residues" evidence="3">
    <location>
        <begin position="343"/>
        <end position="362"/>
    </location>
</feature>
<dbReference type="Pfam" id="PF25540">
    <property type="entry name" value="DUF7923"/>
    <property type="match status" value="1"/>
</dbReference>
<dbReference type="PANTHER" id="PTHR37543">
    <property type="entry name" value="CCCH ZINC FINGER DNA BINDING PROTEIN (AFU_ORTHOLOGUE AFUA_5G12760)"/>
    <property type="match status" value="1"/>
</dbReference>
<organism evidence="5 6">
    <name type="scientific">Mycena pura</name>
    <dbReference type="NCBI Taxonomy" id="153505"/>
    <lineage>
        <taxon>Eukaryota</taxon>
        <taxon>Fungi</taxon>
        <taxon>Dikarya</taxon>
        <taxon>Basidiomycota</taxon>
        <taxon>Agaricomycotina</taxon>
        <taxon>Agaricomycetes</taxon>
        <taxon>Agaricomycetidae</taxon>
        <taxon>Agaricales</taxon>
        <taxon>Marasmiineae</taxon>
        <taxon>Mycenaceae</taxon>
        <taxon>Mycena</taxon>
    </lineage>
</organism>